<feature type="domain" description="Response regulatory" evidence="2">
    <location>
        <begin position="6"/>
        <end position="113"/>
    </location>
</feature>
<feature type="non-terminal residue" evidence="3">
    <location>
        <position position="113"/>
    </location>
</feature>
<dbReference type="Pfam" id="PF00072">
    <property type="entry name" value="Response_reg"/>
    <property type="match status" value="1"/>
</dbReference>
<dbReference type="InterPro" id="IPR050595">
    <property type="entry name" value="Bact_response_regulator"/>
</dbReference>
<protein>
    <recommendedName>
        <fullName evidence="2">Response regulatory domain-containing protein</fullName>
    </recommendedName>
</protein>
<dbReference type="SMART" id="SM00448">
    <property type="entry name" value="REC"/>
    <property type="match status" value="1"/>
</dbReference>
<dbReference type="PANTHER" id="PTHR44591:SF3">
    <property type="entry name" value="RESPONSE REGULATORY DOMAIN-CONTAINING PROTEIN"/>
    <property type="match status" value="1"/>
</dbReference>
<dbReference type="AlphaFoldDB" id="A0A0F9ICG5"/>
<dbReference type="InterPro" id="IPR011006">
    <property type="entry name" value="CheY-like_superfamily"/>
</dbReference>
<dbReference type="EMBL" id="LAZR01012748">
    <property type="protein sequence ID" value="KKM25276.1"/>
    <property type="molecule type" value="Genomic_DNA"/>
</dbReference>
<dbReference type="PROSITE" id="PS50110">
    <property type="entry name" value="RESPONSE_REGULATORY"/>
    <property type="match status" value="1"/>
</dbReference>
<sequence length="113" mass="12331">MKLKNKILVVDDDTAVAEMCIGLLKSYGYDAEAAYSGKDALAKAKNSDYSIVISDLNMPGMNGLELLKKIKLLDDRIDVVIMTGYGTDNHAIEAMNLGATDFIAKPFKRDELA</sequence>
<comment type="caution">
    <text evidence="3">The sequence shown here is derived from an EMBL/GenBank/DDBJ whole genome shotgun (WGS) entry which is preliminary data.</text>
</comment>
<dbReference type="InterPro" id="IPR001789">
    <property type="entry name" value="Sig_transdc_resp-reg_receiver"/>
</dbReference>
<gene>
    <name evidence="3" type="ORF">LCGC14_1596580</name>
</gene>
<organism evidence="3">
    <name type="scientific">marine sediment metagenome</name>
    <dbReference type="NCBI Taxonomy" id="412755"/>
    <lineage>
        <taxon>unclassified sequences</taxon>
        <taxon>metagenomes</taxon>
        <taxon>ecological metagenomes</taxon>
    </lineage>
</organism>
<evidence type="ECO:0000313" key="3">
    <source>
        <dbReference type="EMBL" id="KKM25276.1"/>
    </source>
</evidence>
<dbReference type="CDD" id="cd00156">
    <property type="entry name" value="REC"/>
    <property type="match status" value="1"/>
</dbReference>
<evidence type="ECO:0000256" key="1">
    <source>
        <dbReference type="ARBA" id="ARBA00022553"/>
    </source>
</evidence>
<dbReference type="GO" id="GO:0000160">
    <property type="term" value="P:phosphorelay signal transduction system"/>
    <property type="evidence" value="ECO:0007669"/>
    <property type="project" value="InterPro"/>
</dbReference>
<dbReference type="Gene3D" id="3.40.50.2300">
    <property type="match status" value="1"/>
</dbReference>
<keyword evidence="1" id="KW-0597">Phosphoprotein</keyword>
<name>A0A0F9ICG5_9ZZZZ</name>
<accession>A0A0F9ICG5</accession>
<dbReference type="SUPFAM" id="SSF52172">
    <property type="entry name" value="CheY-like"/>
    <property type="match status" value="1"/>
</dbReference>
<dbReference type="PANTHER" id="PTHR44591">
    <property type="entry name" value="STRESS RESPONSE REGULATOR PROTEIN 1"/>
    <property type="match status" value="1"/>
</dbReference>
<evidence type="ECO:0000259" key="2">
    <source>
        <dbReference type="PROSITE" id="PS50110"/>
    </source>
</evidence>
<reference evidence="3" key="1">
    <citation type="journal article" date="2015" name="Nature">
        <title>Complex archaea that bridge the gap between prokaryotes and eukaryotes.</title>
        <authorList>
            <person name="Spang A."/>
            <person name="Saw J.H."/>
            <person name="Jorgensen S.L."/>
            <person name="Zaremba-Niedzwiedzka K."/>
            <person name="Martijn J."/>
            <person name="Lind A.E."/>
            <person name="van Eijk R."/>
            <person name="Schleper C."/>
            <person name="Guy L."/>
            <person name="Ettema T.J."/>
        </authorList>
    </citation>
    <scope>NUCLEOTIDE SEQUENCE</scope>
</reference>
<proteinExistence type="predicted"/>